<dbReference type="EMBL" id="VCGU01000010">
    <property type="protein sequence ID" value="TRY68524.1"/>
    <property type="molecule type" value="Genomic_DNA"/>
</dbReference>
<comment type="caution">
    <text evidence="2">The sequence shown here is derived from an EMBL/GenBank/DDBJ whole genome shotgun (WGS) entry which is preliminary data.</text>
</comment>
<feature type="chain" id="PRO_5022170904" evidence="1">
    <location>
        <begin position="26"/>
        <end position="106"/>
    </location>
</feature>
<evidence type="ECO:0000313" key="3">
    <source>
        <dbReference type="Proteomes" id="UP000318571"/>
    </source>
</evidence>
<sequence>MRVFVFSLFLMAIFATCFLFQEARGASMSPSSPSPSSFSFMHNMLDMVASNILSYIDQGIGRQARSSFGEIFGISNDDAMKSLFVKILEWLVGLIAELIFNTRALN</sequence>
<gene>
    <name evidence="2" type="ORF">TCAL_09391</name>
</gene>
<keyword evidence="3" id="KW-1185">Reference proteome</keyword>
<name>A0A553NSV8_TIGCA</name>
<protein>
    <submittedName>
        <fullName evidence="2">Uncharacterized protein</fullName>
    </submittedName>
</protein>
<evidence type="ECO:0000256" key="1">
    <source>
        <dbReference type="SAM" id="SignalP"/>
    </source>
</evidence>
<evidence type="ECO:0000313" key="2">
    <source>
        <dbReference type="EMBL" id="TRY68524.1"/>
    </source>
</evidence>
<dbReference type="AlphaFoldDB" id="A0A553NSV8"/>
<dbReference type="Proteomes" id="UP000318571">
    <property type="component" value="Chromosome 1"/>
</dbReference>
<reference evidence="2 3" key="1">
    <citation type="journal article" date="2018" name="Nat. Ecol. Evol.">
        <title>Genomic signatures of mitonuclear coevolution across populations of Tigriopus californicus.</title>
        <authorList>
            <person name="Barreto F.S."/>
            <person name="Watson E.T."/>
            <person name="Lima T.G."/>
            <person name="Willett C.S."/>
            <person name="Edmands S."/>
            <person name="Li W."/>
            <person name="Burton R.S."/>
        </authorList>
    </citation>
    <scope>NUCLEOTIDE SEQUENCE [LARGE SCALE GENOMIC DNA]</scope>
    <source>
        <strain evidence="2 3">San Diego</strain>
    </source>
</reference>
<keyword evidence="1" id="KW-0732">Signal</keyword>
<organism evidence="2 3">
    <name type="scientific">Tigriopus californicus</name>
    <name type="common">Marine copepod</name>
    <dbReference type="NCBI Taxonomy" id="6832"/>
    <lineage>
        <taxon>Eukaryota</taxon>
        <taxon>Metazoa</taxon>
        <taxon>Ecdysozoa</taxon>
        <taxon>Arthropoda</taxon>
        <taxon>Crustacea</taxon>
        <taxon>Multicrustacea</taxon>
        <taxon>Hexanauplia</taxon>
        <taxon>Copepoda</taxon>
        <taxon>Harpacticoida</taxon>
        <taxon>Harpacticidae</taxon>
        <taxon>Tigriopus</taxon>
    </lineage>
</organism>
<feature type="signal peptide" evidence="1">
    <location>
        <begin position="1"/>
        <end position="25"/>
    </location>
</feature>
<accession>A0A553NSV8</accession>
<proteinExistence type="predicted"/>